<evidence type="ECO:0000313" key="3">
    <source>
        <dbReference type="EMBL" id="MBC5684740.1"/>
    </source>
</evidence>
<evidence type="ECO:0000259" key="2">
    <source>
        <dbReference type="Pfam" id="PF19909"/>
    </source>
</evidence>
<dbReference type="InterPro" id="IPR045962">
    <property type="entry name" value="DUF6382"/>
</dbReference>
<dbReference type="Pfam" id="PF19909">
    <property type="entry name" value="DUF6382"/>
    <property type="match status" value="1"/>
</dbReference>
<comment type="caution">
    <text evidence="3">The sequence shown here is derived from an EMBL/GenBank/DDBJ whole genome shotgun (WGS) entry which is preliminary data.</text>
</comment>
<dbReference type="Proteomes" id="UP000631576">
    <property type="component" value="Unassembled WGS sequence"/>
</dbReference>
<feature type="coiled-coil region" evidence="1">
    <location>
        <begin position="168"/>
        <end position="195"/>
    </location>
</feature>
<keyword evidence="1" id="KW-0175">Coiled coil</keyword>
<dbReference type="EMBL" id="JACOPE010000001">
    <property type="protein sequence ID" value="MBC5684740.1"/>
    <property type="molecule type" value="Genomic_DNA"/>
</dbReference>
<organism evidence="3 4">
    <name type="scientific">Ruminococcus hominis</name>
    <dbReference type="NCBI Taxonomy" id="2763065"/>
    <lineage>
        <taxon>Bacteria</taxon>
        <taxon>Bacillati</taxon>
        <taxon>Bacillota</taxon>
        <taxon>Clostridia</taxon>
        <taxon>Eubacteriales</taxon>
        <taxon>Oscillospiraceae</taxon>
        <taxon>Ruminococcus</taxon>
    </lineage>
</organism>
<gene>
    <name evidence="3" type="ORF">H8S40_14560</name>
</gene>
<proteinExistence type="predicted"/>
<sequence>MFQAQFESKLNQSNLHIYLDQSYEEDYQIPMLQKNPIVGILPVRGAALDGRSKYTYQTKGFQTMAVIYEKKPIQQQEIQLLVMELLQIIEKLENYMLNPNCLILDPEYIFLNEKQWYFCYLPGWDGKLTQSFHQLTEYFVRTLDYGDTNGIVLAYELHKATLQENYNLGEIMKQYEAHEEERKRTMEEWREEQRQNRNRLMFGEKAEGVQMRIAEDYGNVFRLTEEEEQYDPEDTKGYYEVEEGMQAIREEGGTWKSWRKAAKRLKRNRWGSWNDFILEGDEDSDSM</sequence>
<reference evidence="3 4" key="1">
    <citation type="submission" date="2020-08" db="EMBL/GenBank/DDBJ databases">
        <title>Genome public.</title>
        <authorList>
            <person name="Liu C."/>
            <person name="Sun Q."/>
        </authorList>
    </citation>
    <scope>NUCLEOTIDE SEQUENCE [LARGE SCALE GENOMIC DNA]</scope>
    <source>
        <strain evidence="3 4">NSJ-13</strain>
    </source>
</reference>
<protein>
    <recommendedName>
        <fullName evidence="2">DUF6382 domain-containing protein</fullName>
    </recommendedName>
</protein>
<accession>A0ABR7GBD0</accession>
<dbReference type="RefSeq" id="WP_186865498.1">
    <property type="nucleotide sequence ID" value="NZ_JACOPE010000001.1"/>
</dbReference>
<evidence type="ECO:0000256" key="1">
    <source>
        <dbReference type="SAM" id="Coils"/>
    </source>
</evidence>
<keyword evidence="4" id="KW-1185">Reference proteome</keyword>
<evidence type="ECO:0000313" key="4">
    <source>
        <dbReference type="Proteomes" id="UP000631576"/>
    </source>
</evidence>
<feature type="domain" description="DUF6382" evidence="2">
    <location>
        <begin position="7"/>
        <end position="166"/>
    </location>
</feature>
<name>A0ABR7GBD0_9FIRM</name>